<dbReference type="EMBL" id="JAJFZQ010000006">
    <property type="protein sequence ID" value="MCC3266545.1"/>
    <property type="molecule type" value="Genomic_DNA"/>
</dbReference>
<feature type="chain" id="PRO_5046072920" evidence="1">
    <location>
        <begin position="26"/>
        <end position="46"/>
    </location>
</feature>
<proteinExistence type="predicted"/>
<gene>
    <name evidence="2" type="ORF">LJ752_10885</name>
</gene>
<keyword evidence="3" id="KW-1185">Reference proteome</keyword>
<evidence type="ECO:0000313" key="2">
    <source>
        <dbReference type="EMBL" id="MCC3266545.1"/>
    </source>
</evidence>
<evidence type="ECO:0000256" key="1">
    <source>
        <dbReference type="SAM" id="SignalP"/>
    </source>
</evidence>
<evidence type="ECO:0000313" key="3">
    <source>
        <dbReference type="Proteomes" id="UP001139168"/>
    </source>
</evidence>
<organism evidence="2 3">
    <name type="scientific">Arthrobacter gengyunqii</name>
    <dbReference type="NCBI Taxonomy" id="2886940"/>
    <lineage>
        <taxon>Bacteria</taxon>
        <taxon>Bacillati</taxon>
        <taxon>Actinomycetota</taxon>
        <taxon>Actinomycetes</taxon>
        <taxon>Micrococcales</taxon>
        <taxon>Micrococcaceae</taxon>
        <taxon>Arthrobacter</taxon>
    </lineage>
</organism>
<feature type="signal peptide" evidence="1">
    <location>
        <begin position="1"/>
        <end position="25"/>
    </location>
</feature>
<comment type="caution">
    <text evidence="2">The sequence shown here is derived from an EMBL/GenBank/DDBJ whole genome shotgun (WGS) entry which is preliminary data.</text>
</comment>
<protein>
    <submittedName>
        <fullName evidence="2">Uncharacterized protein</fullName>
    </submittedName>
</protein>
<dbReference type="RefSeq" id="WP_227891363.1">
    <property type="nucleotide sequence ID" value="NZ_JAJFZQ010000006.1"/>
</dbReference>
<reference evidence="2" key="1">
    <citation type="submission" date="2021-10" db="EMBL/GenBank/DDBJ databases">
        <title>Novel species in genus Arthrobacter.</title>
        <authorList>
            <person name="Liu Y."/>
        </authorList>
    </citation>
    <scope>NUCLEOTIDE SEQUENCE</scope>
    <source>
        <strain evidence="2">Zg-Y786</strain>
    </source>
</reference>
<name>A0ABS8GIU8_9MICC</name>
<dbReference type="Proteomes" id="UP001139168">
    <property type="component" value="Unassembled WGS sequence"/>
</dbReference>
<accession>A0ABS8GIU8</accession>
<keyword evidence="1" id="KW-0732">Signal</keyword>
<sequence>MKKLASTLLLAATIAVVGAAAPASAATLNSAPSVVKPQTLFPVNFL</sequence>